<feature type="region of interest" description="Disordered" evidence="1">
    <location>
        <begin position="423"/>
        <end position="444"/>
    </location>
</feature>
<gene>
    <name evidence="2" type="ORF">OBBRIDRAFT_310352</name>
</gene>
<organism evidence="2 3">
    <name type="scientific">Obba rivulosa</name>
    <dbReference type="NCBI Taxonomy" id="1052685"/>
    <lineage>
        <taxon>Eukaryota</taxon>
        <taxon>Fungi</taxon>
        <taxon>Dikarya</taxon>
        <taxon>Basidiomycota</taxon>
        <taxon>Agaricomycotina</taxon>
        <taxon>Agaricomycetes</taxon>
        <taxon>Polyporales</taxon>
        <taxon>Gelatoporiaceae</taxon>
        <taxon>Obba</taxon>
    </lineage>
</organism>
<feature type="region of interest" description="Disordered" evidence="1">
    <location>
        <begin position="67"/>
        <end position="177"/>
    </location>
</feature>
<protein>
    <submittedName>
        <fullName evidence="2">Uncharacterized protein</fullName>
    </submittedName>
</protein>
<accession>A0A8E2AUD5</accession>
<dbReference type="EMBL" id="KV722580">
    <property type="protein sequence ID" value="OCH85500.1"/>
    <property type="molecule type" value="Genomic_DNA"/>
</dbReference>
<feature type="compositionally biased region" description="Basic and acidic residues" evidence="1">
    <location>
        <begin position="166"/>
        <end position="176"/>
    </location>
</feature>
<feature type="compositionally biased region" description="Polar residues" evidence="1">
    <location>
        <begin position="117"/>
        <end position="157"/>
    </location>
</feature>
<evidence type="ECO:0000313" key="2">
    <source>
        <dbReference type="EMBL" id="OCH85500.1"/>
    </source>
</evidence>
<keyword evidence="3" id="KW-1185">Reference proteome</keyword>
<proteinExistence type="predicted"/>
<sequence length="444" mass="47127">MHISVPSSHLSTAIEPISGGLSTELHDRLHKIWPDNPAHRATVGNADPGEDLAQQAMHELSSSYDLASAGTGADQGLAFPHSEPGPSSSDAQDIPFSEGTTSSQPVLPPEPSYPQPLFSSGPISSQNPSTVSLARLTSGTAPQSPFNSTSVFSSTCSLPIHPGAPEQRESQMRLEDTPDVSAAHNHMAWFSSEHSAARHQQLLAFSQIQQAKLAYETQKIAAQMRADERDHEVRMLEIETSAEARHAQAMAQMEADAEVEIARIQSDAAVEIARIESDAAAVRMAHMQLDNAVMLDQLRYWTALVELMKQNSAVVTSATTTSAATTSSATTLATTPSSVTPFATMPFTVTQSTTTPSTATPSAATSYIAASSMPSTSMLPCILSMPVPTGMQALIPSITSLQFAIPLDSASLLTRSPFPEPQQSLLREEEEGTKAGPSTIVDVI</sequence>
<evidence type="ECO:0000313" key="3">
    <source>
        <dbReference type="Proteomes" id="UP000250043"/>
    </source>
</evidence>
<reference evidence="2 3" key="1">
    <citation type="submission" date="2016-07" db="EMBL/GenBank/DDBJ databases">
        <title>Draft genome of the white-rot fungus Obba rivulosa 3A-2.</title>
        <authorList>
            <consortium name="DOE Joint Genome Institute"/>
            <person name="Miettinen O."/>
            <person name="Riley R."/>
            <person name="Acob R."/>
            <person name="Barry K."/>
            <person name="Cullen D."/>
            <person name="De Vries R."/>
            <person name="Hainaut M."/>
            <person name="Hatakka A."/>
            <person name="Henrissat B."/>
            <person name="Hilden K."/>
            <person name="Kuo R."/>
            <person name="Labutti K."/>
            <person name="Lipzen A."/>
            <person name="Makela M.R."/>
            <person name="Sandor L."/>
            <person name="Spatafora J.W."/>
            <person name="Grigoriev I.V."/>
            <person name="Hibbett D.S."/>
        </authorList>
    </citation>
    <scope>NUCLEOTIDE SEQUENCE [LARGE SCALE GENOMIC DNA]</scope>
    <source>
        <strain evidence="2 3">3A-2</strain>
    </source>
</reference>
<dbReference type="AlphaFoldDB" id="A0A8E2AUD5"/>
<evidence type="ECO:0000256" key="1">
    <source>
        <dbReference type="SAM" id="MobiDB-lite"/>
    </source>
</evidence>
<dbReference type="Proteomes" id="UP000250043">
    <property type="component" value="Unassembled WGS sequence"/>
</dbReference>
<name>A0A8E2AUD5_9APHY</name>